<dbReference type="InterPro" id="IPR023198">
    <property type="entry name" value="PGP-like_dom2"/>
</dbReference>
<dbReference type="AlphaFoldDB" id="A0A7C5IZK2"/>
<dbReference type="InterPro" id="IPR023214">
    <property type="entry name" value="HAD_sf"/>
</dbReference>
<dbReference type="Gene3D" id="3.40.50.1000">
    <property type="entry name" value="HAD superfamily/HAD-like"/>
    <property type="match status" value="1"/>
</dbReference>
<dbReference type="SFLD" id="SFLDG01135">
    <property type="entry name" value="C1.5.6:_HAD__Beta-PGM__Phospha"/>
    <property type="match status" value="1"/>
</dbReference>
<dbReference type="Proteomes" id="UP000886100">
    <property type="component" value="Unassembled WGS sequence"/>
</dbReference>
<evidence type="ECO:0000313" key="1">
    <source>
        <dbReference type="EMBL" id="HHH13930.1"/>
    </source>
</evidence>
<dbReference type="InterPro" id="IPR041492">
    <property type="entry name" value="HAD_2"/>
</dbReference>
<dbReference type="InterPro" id="IPR036412">
    <property type="entry name" value="HAD-like_sf"/>
</dbReference>
<gene>
    <name evidence="1" type="ORF">ENJ98_06800</name>
</gene>
<name>A0A7C5IZK2_9GAMM</name>
<comment type="caution">
    <text evidence="1">The sequence shown here is derived from an EMBL/GenBank/DDBJ whole genome shotgun (WGS) entry which is preliminary data.</text>
</comment>
<dbReference type="PANTHER" id="PTHR43434">
    <property type="entry name" value="PHOSPHOGLYCOLATE PHOSPHATASE"/>
    <property type="match status" value="1"/>
</dbReference>
<protein>
    <submittedName>
        <fullName evidence="1">HAD family hydrolase</fullName>
    </submittedName>
</protein>
<dbReference type="GO" id="GO:0006281">
    <property type="term" value="P:DNA repair"/>
    <property type="evidence" value="ECO:0007669"/>
    <property type="project" value="TreeGrafter"/>
</dbReference>
<dbReference type="GO" id="GO:0008967">
    <property type="term" value="F:phosphoglycolate phosphatase activity"/>
    <property type="evidence" value="ECO:0007669"/>
    <property type="project" value="TreeGrafter"/>
</dbReference>
<sequence>MTELIVFDWDGTLMDSEGRIVACLQQAARDLGHEVPPPEQAREVIGLGLHQAVARLFPEADEAEVQRLSDAYRRHFLGDELAHSELFPGARELLEELAEAGYLLAVATGKSRRGLEKEFELTGLGGLFHVTRCADETFSKPHPQMLLEILDFTGREPGAALVVGDTEFDMQMAANARVPAVGVGHGVHPPERLQAAGALAVFERLSDLPAWLTPA</sequence>
<accession>A0A7C5IZK2</accession>
<dbReference type="InterPro" id="IPR006439">
    <property type="entry name" value="HAD-SF_hydro_IA"/>
</dbReference>
<proteinExistence type="predicted"/>
<dbReference type="GO" id="GO:0005829">
    <property type="term" value="C:cytosol"/>
    <property type="evidence" value="ECO:0007669"/>
    <property type="project" value="TreeGrafter"/>
</dbReference>
<reference evidence="1" key="1">
    <citation type="journal article" date="2020" name="mSystems">
        <title>Genome- and Community-Level Interaction Insights into Carbon Utilization and Element Cycling Functions of Hydrothermarchaeota in Hydrothermal Sediment.</title>
        <authorList>
            <person name="Zhou Z."/>
            <person name="Liu Y."/>
            <person name="Xu W."/>
            <person name="Pan J."/>
            <person name="Luo Z.H."/>
            <person name="Li M."/>
        </authorList>
    </citation>
    <scope>NUCLEOTIDE SEQUENCE [LARGE SCALE GENOMIC DNA]</scope>
    <source>
        <strain evidence="1">HyVt-535</strain>
    </source>
</reference>
<dbReference type="SFLD" id="SFLDG01129">
    <property type="entry name" value="C1.5:_HAD__Beta-PGM__Phosphata"/>
    <property type="match status" value="1"/>
</dbReference>
<dbReference type="InterPro" id="IPR050155">
    <property type="entry name" value="HAD-like_hydrolase_sf"/>
</dbReference>
<dbReference type="Pfam" id="PF13419">
    <property type="entry name" value="HAD_2"/>
    <property type="match status" value="1"/>
</dbReference>
<dbReference type="SFLD" id="SFLDS00003">
    <property type="entry name" value="Haloacid_Dehalogenase"/>
    <property type="match status" value="1"/>
</dbReference>
<organism evidence="1">
    <name type="scientific">Thiolapillus brandeum</name>
    <dbReference type="NCBI Taxonomy" id="1076588"/>
    <lineage>
        <taxon>Bacteria</taxon>
        <taxon>Pseudomonadati</taxon>
        <taxon>Pseudomonadota</taxon>
        <taxon>Gammaproteobacteria</taxon>
        <taxon>Chromatiales</taxon>
        <taxon>Sedimenticolaceae</taxon>
        <taxon>Thiolapillus</taxon>
    </lineage>
</organism>
<dbReference type="NCBIfam" id="TIGR01549">
    <property type="entry name" value="HAD-SF-IA-v1"/>
    <property type="match status" value="1"/>
</dbReference>
<dbReference type="EMBL" id="DROM01000408">
    <property type="protein sequence ID" value="HHH13930.1"/>
    <property type="molecule type" value="Genomic_DNA"/>
</dbReference>
<dbReference type="Gene3D" id="1.10.150.240">
    <property type="entry name" value="Putative phosphatase, domain 2"/>
    <property type="match status" value="1"/>
</dbReference>
<dbReference type="PANTHER" id="PTHR43434:SF24">
    <property type="entry name" value="HYDROLASE-RELATED"/>
    <property type="match status" value="1"/>
</dbReference>
<keyword evidence="1" id="KW-0378">Hydrolase</keyword>
<dbReference type="SUPFAM" id="SSF56784">
    <property type="entry name" value="HAD-like"/>
    <property type="match status" value="1"/>
</dbReference>